<evidence type="ECO:0000313" key="25">
    <source>
        <dbReference type="EMBL" id="MPA73067.1"/>
    </source>
</evidence>
<dbReference type="Gene3D" id="2.90.10.10">
    <property type="entry name" value="Bulb-type lectin domain"/>
    <property type="match status" value="1"/>
</dbReference>
<evidence type="ECO:0000256" key="11">
    <source>
        <dbReference type="ARBA" id="ARBA00022840"/>
    </source>
</evidence>
<evidence type="ECO:0000256" key="21">
    <source>
        <dbReference type="SAM" id="Phobius"/>
    </source>
</evidence>
<feature type="domain" description="Apple" evidence="24">
    <location>
        <begin position="208"/>
        <end position="290"/>
    </location>
</feature>
<keyword evidence="3" id="KW-0723">Serine/threonine-protein kinase</keyword>
<dbReference type="PROSITE" id="PS50948">
    <property type="entry name" value="PAN"/>
    <property type="match status" value="1"/>
</dbReference>
<dbReference type="GO" id="GO:0030246">
    <property type="term" value="F:carbohydrate binding"/>
    <property type="evidence" value="ECO:0007669"/>
    <property type="project" value="UniProtKB-KW"/>
</dbReference>
<dbReference type="InterPro" id="IPR008271">
    <property type="entry name" value="Ser/Thr_kinase_AS"/>
</dbReference>
<organism evidence="25">
    <name type="scientific">Davidia involucrata</name>
    <name type="common">Dove tree</name>
    <dbReference type="NCBI Taxonomy" id="16924"/>
    <lineage>
        <taxon>Eukaryota</taxon>
        <taxon>Viridiplantae</taxon>
        <taxon>Streptophyta</taxon>
        <taxon>Embryophyta</taxon>
        <taxon>Tracheophyta</taxon>
        <taxon>Spermatophyta</taxon>
        <taxon>Magnoliopsida</taxon>
        <taxon>eudicotyledons</taxon>
        <taxon>Gunneridae</taxon>
        <taxon>Pentapetalae</taxon>
        <taxon>asterids</taxon>
        <taxon>Cornales</taxon>
        <taxon>Nyssaceae</taxon>
        <taxon>Davidia</taxon>
    </lineage>
</organism>
<dbReference type="InterPro" id="IPR000858">
    <property type="entry name" value="S_locus_glycoprot_dom"/>
</dbReference>
<comment type="catalytic activity">
    <reaction evidence="18">
        <text>L-seryl-[protein] + ATP = O-phospho-L-seryl-[protein] + ADP + H(+)</text>
        <dbReference type="Rhea" id="RHEA:17989"/>
        <dbReference type="Rhea" id="RHEA-COMP:9863"/>
        <dbReference type="Rhea" id="RHEA-COMP:11604"/>
        <dbReference type="ChEBI" id="CHEBI:15378"/>
        <dbReference type="ChEBI" id="CHEBI:29999"/>
        <dbReference type="ChEBI" id="CHEBI:30616"/>
        <dbReference type="ChEBI" id="CHEBI:83421"/>
        <dbReference type="ChEBI" id="CHEBI:456216"/>
        <dbReference type="EC" id="2.7.11.1"/>
    </reaction>
</comment>
<evidence type="ECO:0000256" key="15">
    <source>
        <dbReference type="ARBA" id="ARBA00023170"/>
    </source>
</evidence>
<keyword evidence="12 21" id="KW-1133">Transmembrane helix</keyword>
<dbReference type="FunFam" id="2.90.10.10:FF:000026">
    <property type="entry name" value="Serine/threonine-protein kinase"/>
    <property type="match status" value="1"/>
</dbReference>
<dbReference type="Pfam" id="PF00069">
    <property type="entry name" value="Pkinase"/>
    <property type="match status" value="1"/>
</dbReference>
<proteinExistence type="predicted"/>
<dbReference type="GO" id="GO:0004674">
    <property type="term" value="F:protein serine/threonine kinase activity"/>
    <property type="evidence" value="ECO:0007669"/>
    <property type="project" value="UniProtKB-KW"/>
</dbReference>
<dbReference type="InterPro" id="IPR036426">
    <property type="entry name" value="Bulb-type_lectin_dom_sf"/>
</dbReference>
<keyword evidence="16" id="KW-0325">Glycoprotein</keyword>
<evidence type="ECO:0000256" key="18">
    <source>
        <dbReference type="ARBA" id="ARBA00048679"/>
    </source>
</evidence>
<dbReference type="GO" id="GO:0048544">
    <property type="term" value="P:recognition of pollen"/>
    <property type="evidence" value="ECO:0007669"/>
    <property type="project" value="InterPro"/>
</dbReference>
<gene>
    <name evidence="25" type="ORF">Din_042508</name>
</gene>
<dbReference type="Pfam" id="PF00954">
    <property type="entry name" value="S_locus_glycop"/>
    <property type="match status" value="1"/>
</dbReference>
<evidence type="ECO:0000256" key="7">
    <source>
        <dbReference type="ARBA" id="ARBA00022729"/>
    </source>
</evidence>
<evidence type="ECO:0000259" key="22">
    <source>
        <dbReference type="PROSITE" id="PS50011"/>
    </source>
</evidence>
<sequence>MLDSGNFVLYDSNHEIIWQSFEHPTDTLLPGQRLLAGQELFSSISETNHSTGKFRLKMQHDGHLVQYPVRTPDTAEYSYWASGTMGSGDNVSLNLNDDGHLYLLNATGFNIRNLTDGGYPTQETIYRMKIDVDGIFRLYSHRLDHSGSWSIIWSSSNDRCNSKGLCGLNSYCVLMDQEAVCRCLSGFDFVDTSQQNSDCERNFTTESCKNKNGSTKYDIKVLENVTWHDDDSYSIISLTTEENCKEACLGDCNCEAALFKDRECRKQKLPLRYGRRSQSDSTTTFVKVGESATTTRPTTGSPHKESKKVLRMDILIISVSLVTLSFLVFAISGALIYRNHVWAYKKISEKGNVELSEDVGPRAFTYAELEQVTNGFKEEVGRGSFGTVYKGTLSENQKVVAVKRLDKVSAKGEREFQTEMRVIGKTHHRNLVRLLGYCHDGPKRLLVYEYMHNGSLADILFTPENQPSWDERIGIALDIARGILYLHEECETQIIHCDIKPQNILMDEHRHAKIADFGLAKLLKPDQTNTFTGIRGTRGYVAPEWHRNLPVTVKADVYSFGIVLLEIICCRRSVEWSLPEDEAVLEQWVDYCFQARELGKLVGGEEVDKRKLERMVKVGLWCILDEPSLRPSMKKVLLMLEGTVDIPVPPSLTSFLSAI</sequence>
<evidence type="ECO:0000256" key="4">
    <source>
        <dbReference type="ARBA" id="ARBA00022536"/>
    </source>
</evidence>
<dbReference type="SMART" id="SM00220">
    <property type="entry name" value="S_TKc"/>
    <property type="match status" value="1"/>
</dbReference>
<comment type="catalytic activity">
    <reaction evidence="17">
        <text>L-threonyl-[protein] + ATP = O-phospho-L-threonyl-[protein] + ADP + H(+)</text>
        <dbReference type="Rhea" id="RHEA:46608"/>
        <dbReference type="Rhea" id="RHEA-COMP:11060"/>
        <dbReference type="Rhea" id="RHEA-COMP:11605"/>
        <dbReference type="ChEBI" id="CHEBI:15378"/>
        <dbReference type="ChEBI" id="CHEBI:30013"/>
        <dbReference type="ChEBI" id="CHEBI:30616"/>
        <dbReference type="ChEBI" id="CHEBI:61977"/>
        <dbReference type="ChEBI" id="CHEBI:456216"/>
        <dbReference type="EC" id="2.7.11.1"/>
    </reaction>
</comment>
<dbReference type="SUPFAM" id="SSF51110">
    <property type="entry name" value="alpha-D-mannose-specific plant lectins"/>
    <property type="match status" value="2"/>
</dbReference>
<evidence type="ECO:0000256" key="19">
    <source>
        <dbReference type="PROSITE-ProRule" id="PRU10141"/>
    </source>
</evidence>
<dbReference type="EC" id="2.7.11.1" evidence="2"/>
<keyword evidence="14" id="KW-1015">Disulfide bond</keyword>
<dbReference type="InterPro" id="IPR017441">
    <property type="entry name" value="Protein_kinase_ATP_BS"/>
</dbReference>
<feature type="region of interest" description="Disordered" evidence="20">
    <location>
        <begin position="284"/>
        <end position="304"/>
    </location>
</feature>
<keyword evidence="5" id="KW-0808">Transferase</keyword>
<keyword evidence="13 21" id="KW-0472">Membrane</keyword>
<feature type="transmembrane region" description="Helical" evidence="21">
    <location>
        <begin position="314"/>
        <end position="337"/>
    </location>
</feature>
<dbReference type="Gene3D" id="1.10.510.10">
    <property type="entry name" value="Transferase(Phosphotransferase) domain 1"/>
    <property type="match status" value="1"/>
</dbReference>
<dbReference type="CDD" id="cd14066">
    <property type="entry name" value="STKc_IRAK"/>
    <property type="match status" value="1"/>
</dbReference>
<evidence type="ECO:0000256" key="5">
    <source>
        <dbReference type="ARBA" id="ARBA00022679"/>
    </source>
</evidence>
<reference evidence="25" key="1">
    <citation type="submission" date="2019-08" db="EMBL/GenBank/DDBJ databases">
        <title>Reference gene set and small RNA set construction with multiple tissues from Davidia involucrata Baill.</title>
        <authorList>
            <person name="Yang H."/>
            <person name="Zhou C."/>
            <person name="Li G."/>
            <person name="Wang J."/>
            <person name="Gao P."/>
            <person name="Wang M."/>
            <person name="Wang R."/>
            <person name="Zhao Y."/>
        </authorList>
    </citation>
    <scope>NUCLEOTIDE SEQUENCE</scope>
    <source>
        <tissue evidence="25">Mixed with DoveR01_LX</tissue>
    </source>
</reference>
<dbReference type="InterPro" id="IPR000719">
    <property type="entry name" value="Prot_kinase_dom"/>
</dbReference>
<dbReference type="PANTHER" id="PTHR47976">
    <property type="entry name" value="G-TYPE LECTIN S-RECEPTOR-LIKE SERINE/THREONINE-PROTEIN KINASE SD2-5"/>
    <property type="match status" value="1"/>
</dbReference>
<evidence type="ECO:0000256" key="8">
    <source>
        <dbReference type="ARBA" id="ARBA00022734"/>
    </source>
</evidence>
<feature type="domain" description="Protein kinase" evidence="22">
    <location>
        <begin position="374"/>
        <end position="656"/>
    </location>
</feature>
<dbReference type="InterPro" id="IPR003609">
    <property type="entry name" value="Pan_app"/>
</dbReference>
<keyword evidence="11 19" id="KW-0067">ATP-binding</keyword>
<dbReference type="InterPro" id="IPR051343">
    <property type="entry name" value="G-type_lectin_kinases/EP1-like"/>
</dbReference>
<evidence type="ECO:0000256" key="1">
    <source>
        <dbReference type="ARBA" id="ARBA00004479"/>
    </source>
</evidence>
<feature type="domain" description="Bulb-type lectin" evidence="23">
    <location>
        <begin position="1"/>
        <end position="116"/>
    </location>
</feature>
<name>A0A5B7BWV4_DAVIN</name>
<accession>A0A5B7BWV4</accession>
<evidence type="ECO:0000256" key="3">
    <source>
        <dbReference type="ARBA" id="ARBA00022527"/>
    </source>
</evidence>
<keyword evidence="6 21" id="KW-0812">Transmembrane</keyword>
<dbReference type="Pfam" id="PF08276">
    <property type="entry name" value="PAN_2"/>
    <property type="match status" value="1"/>
</dbReference>
<evidence type="ECO:0000256" key="17">
    <source>
        <dbReference type="ARBA" id="ARBA00047899"/>
    </source>
</evidence>
<dbReference type="FunFam" id="1.10.510.10:FF:000237">
    <property type="entry name" value="G-type lectin S-receptor-like serine/threonine-protein kinase"/>
    <property type="match status" value="1"/>
</dbReference>
<dbReference type="Pfam" id="PF01453">
    <property type="entry name" value="B_lectin"/>
    <property type="match status" value="1"/>
</dbReference>
<evidence type="ECO:0000256" key="10">
    <source>
        <dbReference type="ARBA" id="ARBA00022777"/>
    </source>
</evidence>
<evidence type="ECO:0000256" key="6">
    <source>
        <dbReference type="ARBA" id="ARBA00022692"/>
    </source>
</evidence>
<evidence type="ECO:0000256" key="14">
    <source>
        <dbReference type="ARBA" id="ARBA00023157"/>
    </source>
</evidence>
<keyword evidence="7" id="KW-0732">Signal</keyword>
<dbReference type="EMBL" id="GHES01042508">
    <property type="protein sequence ID" value="MPA73067.1"/>
    <property type="molecule type" value="Transcribed_RNA"/>
</dbReference>
<keyword evidence="9 19" id="KW-0547">Nucleotide-binding</keyword>
<dbReference type="Gene3D" id="3.30.200.20">
    <property type="entry name" value="Phosphorylase Kinase, domain 1"/>
    <property type="match status" value="1"/>
</dbReference>
<evidence type="ECO:0000256" key="9">
    <source>
        <dbReference type="ARBA" id="ARBA00022741"/>
    </source>
</evidence>
<dbReference type="SUPFAM" id="SSF56112">
    <property type="entry name" value="Protein kinase-like (PK-like)"/>
    <property type="match status" value="1"/>
</dbReference>
<keyword evidence="4" id="KW-0245">EGF-like domain</keyword>
<dbReference type="GO" id="GO:0005524">
    <property type="term" value="F:ATP binding"/>
    <property type="evidence" value="ECO:0007669"/>
    <property type="project" value="UniProtKB-UniRule"/>
</dbReference>
<dbReference type="InterPro" id="IPR001480">
    <property type="entry name" value="Bulb-type_lectin_dom"/>
</dbReference>
<keyword evidence="15" id="KW-0675">Receptor</keyword>
<evidence type="ECO:0000256" key="20">
    <source>
        <dbReference type="SAM" id="MobiDB-lite"/>
    </source>
</evidence>
<keyword evidence="8" id="KW-0430">Lectin</keyword>
<dbReference type="GO" id="GO:0016020">
    <property type="term" value="C:membrane"/>
    <property type="evidence" value="ECO:0007669"/>
    <property type="project" value="UniProtKB-SubCell"/>
</dbReference>
<feature type="compositionally biased region" description="Polar residues" evidence="20">
    <location>
        <begin position="284"/>
        <end position="301"/>
    </location>
</feature>
<dbReference type="PROSITE" id="PS50927">
    <property type="entry name" value="BULB_LECTIN"/>
    <property type="match status" value="1"/>
</dbReference>
<dbReference type="PANTHER" id="PTHR47976:SF7">
    <property type="entry name" value="RECEPTOR-LIKE SERINE_THREONINE-PROTEIN KINASE"/>
    <property type="match status" value="1"/>
</dbReference>
<evidence type="ECO:0000259" key="24">
    <source>
        <dbReference type="PROSITE" id="PS50948"/>
    </source>
</evidence>
<evidence type="ECO:0000256" key="13">
    <source>
        <dbReference type="ARBA" id="ARBA00023136"/>
    </source>
</evidence>
<dbReference type="InterPro" id="IPR011009">
    <property type="entry name" value="Kinase-like_dom_sf"/>
</dbReference>
<keyword evidence="10" id="KW-0418">Kinase</keyword>
<evidence type="ECO:0000256" key="16">
    <source>
        <dbReference type="ARBA" id="ARBA00023180"/>
    </source>
</evidence>
<dbReference type="FunFam" id="3.30.200.20:FF:000059">
    <property type="entry name" value="S-receptor-like serine/threonine-protein kinase"/>
    <property type="match status" value="1"/>
</dbReference>
<evidence type="ECO:0000256" key="12">
    <source>
        <dbReference type="ARBA" id="ARBA00022989"/>
    </source>
</evidence>
<feature type="binding site" evidence="19">
    <location>
        <position position="403"/>
    </location>
    <ligand>
        <name>ATP</name>
        <dbReference type="ChEBI" id="CHEBI:30616"/>
    </ligand>
</feature>
<evidence type="ECO:0000259" key="23">
    <source>
        <dbReference type="PROSITE" id="PS50927"/>
    </source>
</evidence>
<dbReference type="PROSITE" id="PS50011">
    <property type="entry name" value="PROTEIN_KINASE_DOM"/>
    <property type="match status" value="1"/>
</dbReference>
<dbReference type="AlphaFoldDB" id="A0A5B7BWV4"/>
<dbReference type="PROSITE" id="PS00108">
    <property type="entry name" value="PROTEIN_KINASE_ST"/>
    <property type="match status" value="1"/>
</dbReference>
<protein>
    <recommendedName>
        <fullName evidence="2">non-specific serine/threonine protein kinase</fullName>
        <ecNumber evidence="2">2.7.11.1</ecNumber>
    </recommendedName>
</protein>
<dbReference type="PROSITE" id="PS00107">
    <property type="entry name" value="PROTEIN_KINASE_ATP"/>
    <property type="match status" value="1"/>
</dbReference>
<comment type="subcellular location">
    <subcellularLocation>
        <location evidence="1">Membrane</location>
        <topology evidence="1">Single-pass type I membrane protein</topology>
    </subcellularLocation>
</comment>
<evidence type="ECO:0000256" key="2">
    <source>
        <dbReference type="ARBA" id="ARBA00012513"/>
    </source>
</evidence>